<reference evidence="2 3" key="1">
    <citation type="submission" date="2014-12" db="EMBL/GenBank/DDBJ databases">
        <title>Draft genome sequence of Terrisporobacter sp. 08-306576, isolated from the blood culture of a bacteremia patient.</title>
        <authorList>
            <person name="Lund L.C."/>
            <person name="Sydenham T.V."/>
            <person name="Hogh S.V."/>
            <person name="Skov M.N."/>
            <person name="Kemp M."/>
            <person name="Justesen U.S."/>
        </authorList>
    </citation>
    <scope>NUCLEOTIDE SEQUENCE [LARGE SCALE GENOMIC DNA]</scope>
    <source>
        <strain evidence="2 3">08-306576</strain>
    </source>
</reference>
<keyword evidence="2" id="KW-0808">Transferase</keyword>
<dbReference type="InterPro" id="IPR000182">
    <property type="entry name" value="GNAT_dom"/>
</dbReference>
<dbReference type="InterPro" id="IPR016181">
    <property type="entry name" value="Acyl_CoA_acyltransferase"/>
</dbReference>
<dbReference type="SUPFAM" id="SSF55729">
    <property type="entry name" value="Acyl-CoA N-acyltransferases (Nat)"/>
    <property type="match status" value="1"/>
</dbReference>
<accession>A0A0B3W133</accession>
<name>A0A0B3W133_9FIRM</name>
<dbReference type="EMBL" id="JWHR01000015">
    <property type="protein sequence ID" value="KHS58708.1"/>
    <property type="molecule type" value="Genomic_DNA"/>
</dbReference>
<dbReference type="Gene3D" id="3.40.630.30">
    <property type="match status" value="1"/>
</dbReference>
<dbReference type="AlphaFoldDB" id="A0A0B3W133"/>
<evidence type="ECO:0000313" key="3">
    <source>
        <dbReference type="Proteomes" id="UP000031189"/>
    </source>
</evidence>
<dbReference type="CDD" id="cd04301">
    <property type="entry name" value="NAT_SF"/>
    <property type="match status" value="1"/>
</dbReference>
<dbReference type="GO" id="GO:0016747">
    <property type="term" value="F:acyltransferase activity, transferring groups other than amino-acyl groups"/>
    <property type="evidence" value="ECO:0007669"/>
    <property type="project" value="InterPro"/>
</dbReference>
<organism evidence="2 3">
    <name type="scientific">Terrisporobacter othiniensis</name>
    <dbReference type="NCBI Taxonomy" id="1577792"/>
    <lineage>
        <taxon>Bacteria</taxon>
        <taxon>Bacillati</taxon>
        <taxon>Bacillota</taxon>
        <taxon>Clostridia</taxon>
        <taxon>Peptostreptococcales</taxon>
        <taxon>Peptostreptococcaceae</taxon>
        <taxon>Terrisporobacter</taxon>
    </lineage>
</organism>
<dbReference type="Pfam" id="PF00583">
    <property type="entry name" value="Acetyltransf_1"/>
    <property type="match status" value="1"/>
</dbReference>
<comment type="caution">
    <text evidence="2">The sequence shown here is derived from an EMBL/GenBank/DDBJ whole genome shotgun (WGS) entry which is preliminary data.</text>
</comment>
<dbReference type="RefSeq" id="WP_039678083.1">
    <property type="nucleotide sequence ID" value="NZ_JAWGXO010000022.1"/>
</dbReference>
<evidence type="ECO:0000313" key="2">
    <source>
        <dbReference type="EMBL" id="KHS58708.1"/>
    </source>
</evidence>
<proteinExistence type="predicted"/>
<feature type="domain" description="N-acetyltransferase" evidence="1">
    <location>
        <begin position="4"/>
        <end position="142"/>
    </location>
</feature>
<evidence type="ECO:0000259" key="1">
    <source>
        <dbReference type="PROSITE" id="PS51186"/>
    </source>
</evidence>
<sequence length="142" mass="16850">MNNLTIKNGNQEDSDYIIEKLVEYNLSKVPQTQEVAYVWLNKIVENDDKEVVGGILAKMYCWNVIYIDALWINENYRGFGLGEKLLFEIENIAKKEKCYLIHLDTFDFQAKNFYIKNGYELFGVLDNCPKDHKRFFLKKYLE</sequence>
<gene>
    <name evidence="2" type="ORF">QX51_01210</name>
</gene>
<protein>
    <submittedName>
        <fullName evidence="2">GNAT family acetyltransferase</fullName>
    </submittedName>
</protein>
<keyword evidence="3" id="KW-1185">Reference proteome</keyword>
<dbReference type="OrthoDB" id="9787920at2"/>
<dbReference type="STRING" id="1577792.QX51_01210"/>
<dbReference type="Proteomes" id="UP000031189">
    <property type="component" value="Unassembled WGS sequence"/>
</dbReference>
<dbReference type="PROSITE" id="PS51186">
    <property type="entry name" value="GNAT"/>
    <property type="match status" value="1"/>
</dbReference>